<organism evidence="2 3">
    <name type="scientific">Cytospora mali</name>
    <name type="common">Apple Valsa canker fungus</name>
    <name type="synonym">Valsa mali</name>
    <dbReference type="NCBI Taxonomy" id="578113"/>
    <lineage>
        <taxon>Eukaryota</taxon>
        <taxon>Fungi</taxon>
        <taxon>Dikarya</taxon>
        <taxon>Ascomycota</taxon>
        <taxon>Pezizomycotina</taxon>
        <taxon>Sordariomycetes</taxon>
        <taxon>Sordariomycetidae</taxon>
        <taxon>Diaporthales</taxon>
        <taxon>Cytosporaceae</taxon>
        <taxon>Cytospora</taxon>
    </lineage>
</organism>
<dbReference type="AlphaFoldDB" id="A0A194VNJ2"/>
<evidence type="ECO:0000256" key="1">
    <source>
        <dbReference type="SAM" id="SignalP"/>
    </source>
</evidence>
<reference evidence="2" key="1">
    <citation type="submission" date="2014-12" db="EMBL/GenBank/DDBJ databases">
        <title>Genome Sequence of Valsa Canker Pathogens Uncovers a Specific Adaption of Colonization on Woody Bark.</title>
        <authorList>
            <person name="Yin Z."/>
            <person name="Liu H."/>
            <person name="Gao X."/>
            <person name="Li Z."/>
            <person name="Song N."/>
            <person name="Ke X."/>
            <person name="Dai Q."/>
            <person name="Wu Y."/>
            <person name="Sun Y."/>
            <person name="Xu J.-R."/>
            <person name="Kang Z.K."/>
            <person name="Wang L."/>
            <person name="Huang L."/>
        </authorList>
    </citation>
    <scope>NUCLEOTIDE SEQUENCE [LARGE SCALE GENOMIC DNA]</scope>
    <source>
        <strain evidence="2">03-8</strain>
    </source>
</reference>
<keyword evidence="1" id="KW-0732">Signal</keyword>
<name>A0A194VNJ2_CYTMA</name>
<keyword evidence="3" id="KW-1185">Reference proteome</keyword>
<dbReference type="EMBL" id="CM003098">
    <property type="protein sequence ID" value="KUI65538.1"/>
    <property type="molecule type" value="Genomic_DNA"/>
</dbReference>
<gene>
    <name evidence="2" type="ORF">VM1G_00952</name>
</gene>
<dbReference type="PANTHER" id="PTHR35605">
    <property type="entry name" value="ECP2 EFFECTOR PROTEIN DOMAIN-CONTAINING PROTEIN-RELATED"/>
    <property type="match status" value="1"/>
</dbReference>
<dbReference type="Proteomes" id="UP000078559">
    <property type="component" value="Chromosome 1"/>
</dbReference>
<dbReference type="PANTHER" id="PTHR35605:SF1">
    <property type="entry name" value="ECP2 EFFECTOR PROTEIN DOMAIN-CONTAINING PROTEIN-RELATED"/>
    <property type="match status" value="1"/>
</dbReference>
<protein>
    <submittedName>
        <fullName evidence="2">Uncharacterized protein</fullName>
    </submittedName>
</protein>
<sequence>MKMFSMLLTALMGIGLVQAAPASDFATDVVGLHTPNKTYNVIDINWSLQVNNTDTPWNLTVAGTIEDLFSNYSKVDPEGAAALNKSMHGDLQGRDVSSNPTTTLCNFLGDSASASRIAQGVSYLRGVPGKPSNGPGPGECGRVSCSYNSAIWWCNDNRVTKVLDSFGNIADGAQQILTLCDPNYHHASVNGQQFYDDGWNVIVRGASC</sequence>
<proteinExistence type="predicted"/>
<evidence type="ECO:0000313" key="3">
    <source>
        <dbReference type="Proteomes" id="UP000078559"/>
    </source>
</evidence>
<feature type="chain" id="PRO_5008266642" evidence="1">
    <location>
        <begin position="20"/>
        <end position="208"/>
    </location>
</feature>
<accession>A0A194VNJ2</accession>
<evidence type="ECO:0000313" key="2">
    <source>
        <dbReference type="EMBL" id="KUI65538.1"/>
    </source>
</evidence>
<dbReference type="OrthoDB" id="5204775at2759"/>
<feature type="signal peptide" evidence="1">
    <location>
        <begin position="1"/>
        <end position="19"/>
    </location>
</feature>